<dbReference type="AlphaFoldDB" id="A0ABD0UXL5"/>
<dbReference type="Proteomes" id="UP001552299">
    <property type="component" value="Unassembled WGS sequence"/>
</dbReference>
<evidence type="ECO:0000313" key="1">
    <source>
        <dbReference type="EMBL" id="KAL0914818.1"/>
    </source>
</evidence>
<protein>
    <submittedName>
        <fullName evidence="1">Uncharacterized protein</fullName>
    </submittedName>
</protein>
<name>A0ABD0UXL5_DENTH</name>
<keyword evidence="2" id="KW-1185">Reference proteome</keyword>
<dbReference type="EMBL" id="JANQDX010000012">
    <property type="protein sequence ID" value="KAL0914818.1"/>
    <property type="molecule type" value="Genomic_DNA"/>
</dbReference>
<organism evidence="1 2">
    <name type="scientific">Dendrobium thyrsiflorum</name>
    <name type="common">Pinecone-like raceme dendrobium</name>
    <name type="synonym">Orchid</name>
    <dbReference type="NCBI Taxonomy" id="117978"/>
    <lineage>
        <taxon>Eukaryota</taxon>
        <taxon>Viridiplantae</taxon>
        <taxon>Streptophyta</taxon>
        <taxon>Embryophyta</taxon>
        <taxon>Tracheophyta</taxon>
        <taxon>Spermatophyta</taxon>
        <taxon>Magnoliopsida</taxon>
        <taxon>Liliopsida</taxon>
        <taxon>Asparagales</taxon>
        <taxon>Orchidaceae</taxon>
        <taxon>Epidendroideae</taxon>
        <taxon>Malaxideae</taxon>
        <taxon>Dendrobiinae</taxon>
        <taxon>Dendrobium</taxon>
    </lineage>
</organism>
<sequence>MARTLPRMLIRMRRTPGMIYAGEDDHGDDGEPHDNDTEHYLTSSMNFKAFHCHFYLCSLMDFSTSS</sequence>
<proteinExistence type="predicted"/>
<accession>A0ABD0UXL5</accession>
<reference evidence="1 2" key="1">
    <citation type="journal article" date="2024" name="Plant Biotechnol. J.">
        <title>Dendrobium thyrsiflorum genome and its molecular insights into genes involved in important horticultural traits.</title>
        <authorList>
            <person name="Chen B."/>
            <person name="Wang J.Y."/>
            <person name="Zheng P.J."/>
            <person name="Li K.L."/>
            <person name="Liang Y.M."/>
            <person name="Chen X.F."/>
            <person name="Zhang C."/>
            <person name="Zhao X."/>
            <person name="He X."/>
            <person name="Zhang G.Q."/>
            <person name="Liu Z.J."/>
            <person name="Xu Q."/>
        </authorList>
    </citation>
    <scope>NUCLEOTIDE SEQUENCE [LARGE SCALE GENOMIC DNA]</scope>
    <source>
        <strain evidence="1">GZMU011</strain>
    </source>
</reference>
<evidence type="ECO:0000313" key="2">
    <source>
        <dbReference type="Proteomes" id="UP001552299"/>
    </source>
</evidence>
<comment type="caution">
    <text evidence="1">The sequence shown here is derived from an EMBL/GenBank/DDBJ whole genome shotgun (WGS) entry which is preliminary data.</text>
</comment>
<gene>
    <name evidence="1" type="ORF">M5K25_015202</name>
</gene>